<evidence type="ECO:0000313" key="2">
    <source>
        <dbReference type="Proteomes" id="UP000634136"/>
    </source>
</evidence>
<comment type="caution">
    <text evidence="1">The sequence shown here is derived from an EMBL/GenBank/DDBJ whole genome shotgun (WGS) entry which is preliminary data.</text>
</comment>
<organism evidence="1 2">
    <name type="scientific">Senna tora</name>
    <dbReference type="NCBI Taxonomy" id="362788"/>
    <lineage>
        <taxon>Eukaryota</taxon>
        <taxon>Viridiplantae</taxon>
        <taxon>Streptophyta</taxon>
        <taxon>Embryophyta</taxon>
        <taxon>Tracheophyta</taxon>
        <taxon>Spermatophyta</taxon>
        <taxon>Magnoliopsida</taxon>
        <taxon>eudicotyledons</taxon>
        <taxon>Gunneridae</taxon>
        <taxon>Pentapetalae</taxon>
        <taxon>rosids</taxon>
        <taxon>fabids</taxon>
        <taxon>Fabales</taxon>
        <taxon>Fabaceae</taxon>
        <taxon>Caesalpinioideae</taxon>
        <taxon>Cassia clade</taxon>
        <taxon>Senna</taxon>
    </lineage>
</organism>
<dbReference type="AlphaFoldDB" id="A0A835CF12"/>
<reference evidence="1" key="1">
    <citation type="submission" date="2020-09" db="EMBL/GenBank/DDBJ databases">
        <title>Genome-Enabled Discovery of Anthraquinone Biosynthesis in Senna tora.</title>
        <authorList>
            <person name="Kang S.-H."/>
            <person name="Pandey R.P."/>
            <person name="Lee C.-M."/>
            <person name="Sim J.-S."/>
            <person name="Jeong J.-T."/>
            <person name="Choi B.-S."/>
            <person name="Jung M."/>
            <person name="Ginzburg D."/>
            <person name="Zhao K."/>
            <person name="Won S.Y."/>
            <person name="Oh T.-J."/>
            <person name="Yu Y."/>
            <person name="Kim N.-H."/>
            <person name="Lee O.R."/>
            <person name="Lee T.-H."/>
            <person name="Bashyal P."/>
            <person name="Kim T.-S."/>
            <person name="Lee W.-H."/>
            <person name="Kawkins C."/>
            <person name="Kim C.-K."/>
            <person name="Kim J.S."/>
            <person name="Ahn B.O."/>
            <person name="Rhee S.Y."/>
            <person name="Sohng J.K."/>
        </authorList>
    </citation>
    <scope>NUCLEOTIDE SEQUENCE</scope>
    <source>
        <tissue evidence="1">Leaf</tissue>
    </source>
</reference>
<evidence type="ECO:0000313" key="1">
    <source>
        <dbReference type="EMBL" id="KAF7839759.1"/>
    </source>
</evidence>
<proteinExistence type="predicted"/>
<keyword evidence="2" id="KW-1185">Reference proteome</keyword>
<accession>A0A835CF12</accession>
<name>A0A835CF12_9FABA</name>
<gene>
    <name evidence="1" type="ORF">G2W53_008241</name>
</gene>
<sequence>MDNTNIIDGGVTYCCKLAPDVDV</sequence>
<protein>
    <submittedName>
        <fullName evidence="1">Uncharacterized protein</fullName>
    </submittedName>
</protein>
<dbReference type="EMBL" id="JAAIUW010000003">
    <property type="protein sequence ID" value="KAF7839759.1"/>
    <property type="molecule type" value="Genomic_DNA"/>
</dbReference>
<dbReference type="Proteomes" id="UP000634136">
    <property type="component" value="Unassembled WGS sequence"/>
</dbReference>